<organism evidence="1 2">
    <name type="scientific">Gigaspora margarita</name>
    <dbReference type="NCBI Taxonomy" id="4874"/>
    <lineage>
        <taxon>Eukaryota</taxon>
        <taxon>Fungi</taxon>
        <taxon>Fungi incertae sedis</taxon>
        <taxon>Mucoromycota</taxon>
        <taxon>Glomeromycotina</taxon>
        <taxon>Glomeromycetes</taxon>
        <taxon>Diversisporales</taxon>
        <taxon>Gigasporaceae</taxon>
        <taxon>Gigaspora</taxon>
    </lineage>
</organism>
<evidence type="ECO:0000313" key="2">
    <source>
        <dbReference type="Proteomes" id="UP000789901"/>
    </source>
</evidence>
<reference evidence="1 2" key="1">
    <citation type="submission" date="2021-06" db="EMBL/GenBank/DDBJ databases">
        <authorList>
            <person name="Kallberg Y."/>
            <person name="Tangrot J."/>
            <person name="Rosling A."/>
        </authorList>
    </citation>
    <scope>NUCLEOTIDE SEQUENCE [LARGE SCALE GENOMIC DNA]</scope>
    <source>
        <strain evidence="1 2">120-4 pot B 10/14</strain>
    </source>
</reference>
<name>A0ABN7VFA5_GIGMA</name>
<evidence type="ECO:0000313" key="1">
    <source>
        <dbReference type="EMBL" id="CAG8764498.1"/>
    </source>
</evidence>
<proteinExistence type="predicted"/>
<keyword evidence="2" id="KW-1185">Reference proteome</keyword>
<comment type="caution">
    <text evidence="1">The sequence shown here is derived from an EMBL/GenBank/DDBJ whole genome shotgun (WGS) entry which is preliminary data.</text>
</comment>
<gene>
    <name evidence="1" type="ORF">GMARGA_LOCUS17866</name>
</gene>
<accession>A0ABN7VFA5</accession>
<sequence length="186" mass="22357">MYLKKFIENEEVKDFEERHKVQQKLESELSNLKKRIDMIALNYTTLTDRIKTIKEYPQNNYQEYKKKFEVECHKYGKAGHIAQHCTSERTRQLNTKEAFVKSKNINFCELVYNNEINNPEVYNVEYDSEGGDTFDEFDYEEDEGIDEVEGHFFEEYYEENLVLFLTNIEEVPVEKNKEETNIDEKI</sequence>
<dbReference type="EMBL" id="CAJVQB010013786">
    <property type="protein sequence ID" value="CAG8764498.1"/>
    <property type="molecule type" value="Genomic_DNA"/>
</dbReference>
<protein>
    <submittedName>
        <fullName evidence="1">11725_t:CDS:1</fullName>
    </submittedName>
</protein>
<dbReference type="Proteomes" id="UP000789901">
    <property type="component" value="Unassembled WGS sequence"/>
</dbReference>